<dbReference type="Proteomes" id="UP000253529">
    <property type="component" value="Unassembled WGS sequence"/>
</dbReference>
<organism evidence="1 2">
    <name type="scientific">Roseiarcus fermentans</name>
    <dbReference type="NCBI Taxonomy" id="1473586"/>
    <lineage>
        <taxon>Bacteria</taxon>
        <taxon>Pseudomonadati</taxon>
        <taxon>Pseudomonadota</taxon>
        <taxon>Alphaproteobacteria</taxon>
        <taxon>Hyphomicrobiales</taxon>
        <taxon>Roseiarcaceae</taxon>
        <taxon>Roseiarcus</taxon>
    </lineage>
</organism>
<gene>
    <name evidence="1" type="ORF">DFR50_14322</name>
</gene>
<accession>A0A366ENJ3</accession>
<proteinExistence type="predicted"/>
<dbReference type="AlphaFoldDB" id="A0A366ENJ3"/>
<evidence type="ECO:0000313" key="2">
    <source>
        <dbReference type="Proteomes" id="UP000253529"/>
    </source>
</evidence>
<dbReference type="EMBL" id="QNRK01000043">
    <property type="protein sequence ID" value="RBP03536.1"/>
    <property type="molecule type" value="Genomic_DNA"/>
</dbReference>
<reference evidence="1 2" key="1">
    <citation type="submission" date="2018-06" db="EMBL/GenBank/DDBJ databases">
        <title>Genomic Encyclopedia of Type Strains, Phase IV (KMG-IV): sequencing the most valuable type-strain genomes for metagenomic binning, comparative biology and taxonomic classification.</title>
        <authorList>
            <person name="Goeker M."/>
        </authorList>
    </citation>
    <scope>NUCLEOTIDE SEQUENCE [LARGE SCALE GENOMIC DNA]</scope>
    <source>
        <strain evidence="1 2">DSM 24875</strain>
    </source>
</reference>
<evidence type="ECO:0000313" key="1">
    <source>
        <dbReference type="EMBL" id="RBP03536.1"/>
    </source>
</evidence>
<sequence length="68" mass="7510">MTSLSERRFCDEDAAREHIEASRYDSALYQYYIFKPFVIIRGVTSISCTGAPAEAGASTVSNLRSRSG</sequence>
<keyword evidence="2" id="KW-1185">Reference proteome</keyword>
<comment type="caution">
    <text evidence="1">The sequence shown here is derived from an EMBL/GenBank/DDBJ whole genome shotgun (WGS) entry which is preliminary data.</text>
</comment>
<protein>
    <submittedName>
        <fullName evidence="1">Uncharacterized protein</fullName>
    </submittedName>
</protein>
<name>A0A366ENJ3_9HYPH</name>